<keyword evidence="1" id="KW-1015">Disulfide bond</keyword>
<dbReference type="GO" id="GO:0008061">
    <property type="term" value="F:chitin binding"/>
    <property type="evidence" value="ECO:0007669"/>
    <property type="project" value="InterPro"/>
</dbReference>
<dbReference type="InterPro" id="IPR017853">
    <property type="entry name" value="GH"/>
</dbReference>
<feature type="signal peptide" evidence="2">
    <location>
        <begin position="1"/>
        <end position="19"/>
    </location>
</feature>
<dbReference type="SUPFAM" id="SSF54556">
    <property type="entry name" value="Chitinase insertion domain"/>
    <property type="match status" value="1"/>
</dbReference>
<dbReference type="InterPro" id="IPR011583">
    <property type="entry name" value="Chitinase_II/V-like_cat"/>
</dbReference>
<keyword evidence="5" id="KW-1185">Reference proteome</keyword>
<dbReference type="EMBL" id="OZ035828">
    <property type="protein sequence ID" value="CAL1609690.1"/>
    <property type="molecule type" value="Genomic_DNA"/>
</dbReference>
<dbReference type="PANTHER" id="PTHR11177">
    <property type="entry name" value="CHITINASE"/>
    <property type="match status" value="1"/>
</dbReference>
<evidence type="ECO:0000256" key="2">
    <source>
        <dbReference type="SAM" id="SignalP"/>
    </source>
</evidence>
<name>A0AAV2M8M9_KNICA</name>
<dbReference type="Proteomes" id="UP001497482">
    <property type="component" value="Chromosome 6"/>
</dbReference>
<feature type="domain" description="GH18" evidence="3">
    <location>
        <begin position="20"/>
        <end position="366"/>
    </location>
</feature>
<dbReference type="InterPro" id="IPR050314">
    <property type="entry name" value="Glycosyl_Hydrlase_18"/>
</dbReference>
<dbReference type="GO" id="GO:0005975">
    <property type="term" value="P:carbohydrate metabolic process"/>
    <property type="evidence" value="ECO:0007669"/>
    <property type="project" value="InterPro"/>
</dbReference>
<reference evidence="4 5" key="1">
    <citation type="submission" date="2024-04" db="EMBL/GenBank/DDBJ databases">
        <authorList>
            <person name="Waldvogel A.-M."/>
            <person name="Schoenle A."/>
        </authorList>
    </citation>
    <scope>NUCLEOTIDE SEQUENCE [LARGE SCALE GENOMIC DNA]</scope>
</reference>
<keyword evidence="2" id="KW-0732">Signal</keyword>
<dbReference type="FunFam" id="3.10.50.10:FF:000001">
    <property type="entry name" value="Chitinase 3-like 1"/>
    <property type="match status" value="1"/>
</dbReference>
<dbReference type="InterPro" id="IPR029070">
    <property type="entry name" value="Chitinase_insertion_sf"/>
</dbReference>
<dbReference type="PROSITE" id="PS51910">
    <property type="entry name" value="GH18_2"/>
    <property type="match status" value="1"/>
</dbReference>
<dbReference type="SUPFAM" id="SSF51445">
    <property type="entry name" value="(Trans)glycosidases"/>
    <property type="match status" value="1"/>
</dbReference>
<dbReference type="Gene3D" id="3.10.50.10">
    <property type="match status" value="1"/>
</dbReference>
<dbReference type="PANTHER" id="PTHR11177:SF248">
    <property type="entry name" value="CHITOTRIOSIDASE-1"/>
    <property type="match status" value="1"/>
</dbReference>
<evidence type="ECO:0000259" key="3">
    <source>
        <dbReference type="PROSITE" id="PS51910"/>
    </source>
</evidence>
<dbReference type="AlphaFoldDB" id="A0AAV2M8M9"/>
<evidence type="ECO:0000313" key="5">
    <source>
        <dbReference type="Proteomes" id="UP001497482"/>
    </source>
</evidence>
<dbReference type="InterPro" id="IPR001223">
    <property type="entry name" value="Glyco_hydro18_cat"/>
</dbReference>
<protein>
    <recommendedName>
        <fullName evidence="3">GH18 domain-containing protein</fullName>
    </recommendedName>
</protein>
<sequence>MAGCWPLLAALLLAHSTTTFKLVCHFANWSQYRTRLGKFTVEKIDPFLCSHVVYDFAVIDRDNKLTVNEESFHGALTGLKIRNPNLKTLLSVRELSTDEPRFPSMVSAAASRHVFAQSSVSFLRTHEFDGLELDWDHPGNNKYKFTQLCKAFENESIGTGRTRLTLSASLTPQKDVMTFDHYEVTELSKILDFLSVKTFDLSRGDVAAHHSPLFSTNNASMDFITQYFLDQKTPAEKLLVGFPTHTRSYALSTEMSSPGAPVSGPANPGPYTQEMGFWSHYETCTFLQGAAGNWIDSQYVPYAVNYNLWVGFDNQESYSAKVSYLRNQNLGGAAVWSMDLDDFDGLFCGKGNYPLISQLKAELSKDISATNKTLHQNTTAIPHSQATDGTIGTNTSCVNGITVVHPDSSLCLEKTDGRYQTTAAPPLAYVCVQGMAYVTECPTVHSRASAPPGALLVNLLLAKLLHSCCVYR</sequence>
<evidence type="ECO:0000256" key="1">
    <source>
        <dbReference type="ARBA" id="ARBA00023157"/>
    </source>
</evidence>
<dbReference type="Pfam" id="PF00704">
    <property type="entry name" value="Glyco_hydro_18"/>
    <property type="match status" value="1"/>
</dbReference>
<dbReference type="Gene3D" id="3.20.20.80">
    <property type="entry name" value="Glycosidases"/>
    <property type="match status" value="1"/>
</dbReference>
<organism evidence="4 5">
    <name type="scientific">Knipowitschia caucasica</name>
    <name type="common">Caucasian dwarf goby</name>
    <name type="synonym">Pomatoschistus caucasicus</name>
    <dbReference type="NCBI Taxonomy" id="637954"/>
    <lineage>
        <taxon>Eukaryota</taxon>
        <taxon>Metazoa</taxon>
        <taxon>Chordata</taxon>
        <taxon>Craniata</taxon>
        <taxon>Vertebrata</taxon>
        <taxon>Euteleostomi</taxon>
        <taxon>Actinopterygii</taxon>
        <taxon>Neopterygii</taxon>
        <taxon>Teleostei</taxon>
        <taxon>Neoteleostei</taxon>
        <taxon>Acanthomorphata</taxon>
        <taxon>Gobiaria</taxon>
        <taxon>Gobiiformes</taxon>
        <taxon>Gobioidei</taxon>
        <taxon>Gobiidae</taxon>
        <taxon>Gobiinae</taxon>
        <taxon>Knipowitschia</taxon>
    </lineage>
</organism>
<accession>A0AAV2M8M9</accession>
<feature type="chain" id="PRO_5043573174" description="GH18 domain-containing protein" evidence="2">
    <location>
        <begin position="20"/>
        <end position="472"/>
    </location>
</feature>
<dbReference type="GO" id="GO:0005576">
    <property type="term" value="C:extracellular region"/>
    <property type="evidence" value="ECO:0007669"/>
    <property type="project" value="TreeGrafter"/>
</dbReference>
<gene>
    <name evidence="4" type="ORF">KC01_LOCUS36383</name>
</gene>
<evidence type="ECO:0000313" key="4">
    <source>
        <dbReference type="EMBL" id="CAL1609690.1"/>
    </source>
</evidence>
<proteinExistence type="predicted"/>
<dbReference type="SMART" id="SM00636">
    <property type="entry name" value="Glyco_18"/>
    <property type="match status" value="1"/>
</dbReference>